<feature type="compositionally biased region" description="Low complexity" evidence="1">
    <location>
        <begin position="11"/>
        <end position="23"/>
    </location>
</feature>
<dbReference type="InParanoid" id="A0A0G4FRQ8"/>
<accession>A0A0G4FRQ8</accession>
<feature type="compositionally biased region" description="Acidic residues" evidence="1">
    <location>
        <begin position="200"/>
        <end position="211"/>
    </location>
</feature>
<gene>
    <name evidence="2" type="ORF">Vbra_21630</name>
</gene>
<dbReference type="EMBL" id="CDMY01000488">
    <property type="protein sequence ID" value="CEM17344.1"/>
    <property type="molecule type" value="Genomic_DNA"/>
</dbReference>
<protein>
    <submittedName>
        <fullName evidence="2">Uncharacterized protein</fullName>
    </submittedName>
</protein>
<dbReference type="Proteomes" id="UP000041254">
    <property type="component" value="Unassembled WGS sequence"/>
</dbReference>
<evidence type="ECO:0000256" key="1">
    <source>
        <dbReference type="SAM" id="MobiDB-lite"/>
    </source>
</evidence>
<reference evidence="2 3" key="1">
    <citation type="submission" date="2014-11" db="EMBL/GenBank/DDBJ databases">
        <authorList>
            <person name="Zhu J."/>
            <person name="Qi W."/>
            <person name="Song R."/>
        </authorList>
    </citation>
    <scope>NUCLEOTIDE SEQUENCE [LARGE SCALE GENOMIC DNA]</scope>
</reference>
<feature type="region of interest" description="Disordered" evidence="1">
    <location>
        <begin position="1"/>
        <end position="36"/>
    </location>
</feature>
<evidence type="ECO:0000313" key="3">
    <source>
        <dbReference type="Proteomes" id="UP000041254"/>
    </source>
</evidence>
<dbReference type="VEuPathDB" id="CryptoDB:Vbra_21630"/>
<evidence type="ECO:0000313" key="2">
    <source>
        <dbReference type="EMBL" id="CEM17344.1"/>
    </source>
</evidence>
<organism evidence="2 3">
    <name type="scientific">Vitrella brassicaformis (strain CCMP3155)</name>
    <dbReference type="NCBI Taxonomy" id="1169540"/>
    <lineage>
        <taxon>Eukaryota</taxon>
        <taxon>Sar</taxon>
        <taxon>Alveolata</taxon>
        <taxon>Colpodellida</taxon>
        <taxon>Vitrellaceae</taxon>
        <taxon>Vitrella</taxon>
    </lineage>
</organism>
<sequence>MLSKKRKAEGDAAAAAAGESTAGQQDEYDQQPPFPRIGRRIMDQSVHKAIAALLAIENAARTARQQLQTKAEAIKELIESTGGKLELTGGIEGEVKLSVGGRVVGVSRKGLMLEQLRHTYFAHLLLYGADALPRDQKGRPFLDADPNYADWLCDEIAIAEGKEAQGQEHQIKLDDTQKKDPSFAFYHKLFLTHTPLDIDAPSEDIDMDDGDKEGNKEGEGQAGVMDKIREYVEGYDAAVAELEGAAGHLKDFGKAMEPFIRAEDGSAHEVKTVTVLGKKVSTTEATLSQLGPDSTLYKRFSGEIVHGGVPIRQTSSENFMKVVDFARRQRLEKRRGHTAKAPIARDMKQLKVDMEMFGFKMQPPC</sequence>
<dbReference type="PhylomeDB" id="A0A0G4FRQ8"/>
<proteinExistence type="predicted"/>
<dbReference type="AlphaFoldDB" id="A0A0G4FRQ8"/>
<feature type="region of interest" description="Disordered" evidence="1">
    <location>
        <begin position="200"/>
        <end position="222"/>
    </location>
</feature>
<keyword evidence="3" id="KW-1185">Reference proteome</keyword>
<name>A0A0G4FRQ8_VITBC</name>